<dbReference type="eggNOG" id="KOG4177">
    <property type="taxonomic scope" value="Eukaryota"/>
</dbReference>
<dbReference type="STRING" id="2880.D7FVU3"/>
<dbReference type="InterPro" id="IPR002110">
    <property type="entry name" value="Ankyrin_rpt"/>
</dbReference>
<feature type="repeat" description="ANK" evidence="3">
    <location>
        <begin position="18"/>
        <end position="50"/>
    </location>
</feature>
<dbReference type="Pfam" id="PF13637">
    <property type="entry name" value="Ank_4"/>
    <property type="match status" value="1"/>
</dbReference>
<feature type="repeat" description="ANK" evidence="3">
    <location>
        <begin position="51"/>
        <end position="83"/>
    </location>
</feature>
<dbReference type="PROSITE" id="PS50088">
    <property type="entry name" value="ANK_REPEAT"/>
    <property type="match status" value="4"/>
</dbReference>
<dbReference type="Gene3D" id="1.25.40.20">
    <property type="entry name" value="Ankyrin repeat-containing domain"/>
    <property type="match status" value="2"/>
</dbReference>
<reference evidence="4 5" key="1">
    <citation type="journal article" date="2010" name="Nature">
        <title>The Ectocarpus genome and the independent evolution of multicellularity in brown algae.</title>
        <authorList>
            <person name="Cock J.M."/>
            <person name="Sterck L."/>
            <person name="Rouze P."/>
            <person name="Scornet D."/>
            <person name="Allen A.E."/>
            <person name="Amoutzias G."/>
            <person name="Anthouard V."/>
            <person name="Artiguenave F."/>
            <person name="Aury J.M."/>
            <person name="Badger J.H."/>
            <person name="Beszteri B."/>
            <person name="Billiau K."/>
            <person name="Bonnet E."/>
            <person name="Bothwell J.H."/>
            <person name="Bowler C."/>
            <person name="Boyen C."/>
            <person name="Brownlee C."/>
            <person name="Carrano C.J."/>
            <person name="Charrier B."/>
            <person name="Cho G.Y."/>
            <person name="Coelho S.M."/>
            <person name="Collen J."/>
            <person name="Corre E."/>
            <person name="Da Silva C."/>
            <person name="Delage L."/>
            <person name="Delaroque N."/>
            <person name="Dittami S.M."/>
            <person name="Doulbeau S."/>
            <person name="Elias M."/>
            <person name="Farnham G."/>
            <person name="Gachon C.M."/>
            <person name="Gschloessl B."/>
            <person name="Heesch S."/>
            <person name="Jabbari K."/>
            <person name="Jubin C."/>
            <person name="Kawai H."/>
            <person name="Kimura K."/>
            <person name="Kloareg B."/>
            <person name="Kupper F.C."/>
            <person name="Lang D."/>
            <person name="Le Bail A."/>
            <person name="Leblanc C."/>
            <person name="Lerouge P."/>
            <person name="Lohr M."/>
            <person name="Lopez P.J."/>
            <person name="Martens C."/>
            <person name="Maumus F."/>
            <person name="Michel G."/>
            <person name="Miranda-Saavedra D."/>
            <person name="Morales J."/>
            <person name="Moreau H."/>
            <person name="Motomura T."/>
            <person name="Nagasato C."/>
            <person name="Napoli C.A."/>
            <person name="Nelson D.R."/>
            <person name="Nyvall-Collen P."/>
            <person name="Peters A.F."/>
            <person name="Pommier C."/>
            <person name="Potin P."/>
            <person name="Poulain J."/>
            <person name="Quesneville H."/>
            <person name="Read B."/>
            <person name="Rensing S.A."/>
            <person name="Ritter A."/>
            <person name="Rousvoal S."/>
            <person name="Samanta M."/>
            <person name="Samson G."/>
            <person name="Schroeder D.C."/>
            <person name="Segurens B."/>
            <person name="Strittmatter M."/>
            <person name="Tonon T."/>
            <person name="Tregear J.W."/>
            <person name="Valentin K."/>
            <person name="von Dassow P."/>
            <person name="Yamagishi T."/>
            <person name="Van de Peer Y."/>
            <person name="Wincker P."/>
        </authorList>
    </citation>
    <scope>NUCLEOTIDE SEQUENCE [LARGE SCALE GENOMIC DNA]</scope>
    <source>
        <strain evidence="5">Ec32 / CCAP1310/4</strain>
    </source>
</reference>
<evidence type="ECO:0000256" key="2">
    <source>
        <dbReference type="ARBA" id="ARBA00023043"/>
    </source>
</evidence>
<dbReference type="PRINTS" id="PR01415">
    <property type="entry name" value="ANKYRIN"/>
</dbReference>
<dbReference type="AlphaFoldDB" id="D7FVU3"/>
<dbReference type="InterPro" id="IPR036770">
    <property type="entry name" value="Ankyrin_rpt-contain_sf"/>
</dbReference>
<keyword evidence="2 3" id="KW-0040">ANK repeat</keyword>
<accession>D7FVU3</accession>
<dbReference type="Proteomes" id="UP000002630">
    <property type="component" value="Linkage Group LG02"/>
</dbReference>
<dbReference type="PROSITE" id="PS50297">
    <property type="entry name" value="ANK_REP_REGION"/>
    <property type="match status" value="3"/>
</dbReference>
<dbReference type="EMBL" id="FN648486">
    <property type="protein sequence ID" value="CBJ25463.1"/>
    <property type="molecule type" value="Genomic_DNA"/>
</dbReference>
<evidence type="ECO:0000313" key="5">
    <source>
        <dbReference type="Proteomes" id="UP000002630"/>
    </source>
</evidence>
<dbReference type="SUPFAM" id="SSF48403">
    <property type="entry name" value="Ankyrin repeat"/>
    <property type="match status" value="1"/>
</dbReference>
<keyword evidence="5" id="KW-1185">Reference proteome</keyword>
<feature type="repeat" description="ANK" evidence="3">
    <location>
        <begin position="84"/>
        <end position="116"/>
    </location>
</feature>
<feature type="repeat" description="ANK" evidence="3">
    <location>
        <begin position="117"/>
        <end position="143"/>
    </location>
</feature>
<evidence type="ECO:0000256" key="3">
    <source>
        <dbReference type="PROSITE-ProRule" id="PRU00023"/>
    </source>
</evidence>
<dbReference type="Pfam" id="PF12796">
    <property type="entry name" value="Ank_2"/>
    <property type="match status" value="1"/>
</dbReference>
<protein>
    <submittedName>
        <fullName evidence="4">EsV-1-1</fullName>
    </submittedName>
</protein>
<organism evidence="4 5">
    <name type="scientific">Ectocarpus siliculosus</name>
    <name type="common">Brown alga</name>
    <name type="synonym">Conferva siliculosa</name>
    <dbReference type="NCBI Taxonomy" id="2880"/>
    <lineage>
        <taxon>Eukaryota</taxon>
        <taxon>Sar</taxon>
        <taxon>Stramenopiles</taxon>
        <taxon>Ochrophyta</taxon>
        <taxon>PX clade</taxon>
        <taxon>Phaeophyceae</taxon>
        <taxon>Ectocarpales</taxon>
        <taxon>Ectocarpaceae</taxon>
        <taxon>Ectocarpus</taxon>
    </lineage>
</organism>
<dbReference type="EMBL" id="FN649727">
    <property type="protein sequence ID" value="CBJ25463.1"/>
    <property type="molecule type" value="Genomic_DNA"/>
</dbReference>
<gene>
    <name evidence="4" type="ORF">Esi_0003_0032</name>
</gene>
<keyword evidence="1" id="KW-0677">Repeat</keyword>
<proteinExistence type="predicted"/>
<dbReference type="PANTHER" id="PTHR24161:SF121">
    <property type="entry name" value="M-PHASE PHOSPHOPROTEIN 8"/>
    <property type="match status" value="1"/>
</dbReference>
<dbReference type="PANTHER" id="PTHR24161">
    <property type="entry name" value="ANK_REP_REGION DOMAIN-CONTAINING PROTEIN-RELATED"/>
    <property type="match status" value="1"/>
</dbReference>
<name>D7FVU3_ECTSI</name>
<dbReference type="OrthoDB" id="4772757at2759"/>
<sequence length="406" mass="43675">MELVELDEHGKDKYGISRGPIPIINAAGRGLSKIVRKLVEQGHDVSLTNDAGFTALHTAAHHGHADIARVLAKAGSDLEATTLEGDTPLHLATSVGETAAMRALIEEGASVDSRNPGGATPLYIAAMQGHLGAVKVLLHAKANPLLTWSSESSGRSFVPLEVAAQTGRSAVVSELLREFGIRCCGGPSGGLDALRVAAVYGQVDIMSMLMDAGVVDPVGLALLAAVGSGKEAAVGFLLRQQEERWQTSYVNIARDDDGLTALLWSFRGNKNKPCNPRITRRLVDAGADTTSAVQLRAKRSRTCVNVTPLEYVNDWALRETNGDHPATDEQLLRLEATRRVLLRVVAVHAVSWIWPSDAPLLARPANSPRTAKHSPTQLTTVLPVLRRRAGRRALLWDTLFRYSKKS</sequence>
<evidence type="ECO:0000313" key="4">
    <source>
        <dbReference type="EMBL" id="CBJ25463.1"/>
    </source>
</evidence>
<dbReference type="InParanoid" id="D7FVU3"/>
<dbReference type="SMART" id="SM00248">
    <property type="entry name" value="ANK"/>
    <property type="match status" value="7"/>
</dbReference>
<evidence type="ECO:0000256" key="1">
    <source>
        <dbReference type="ARBA" id="ARBA00022737"/>
    </source>
</evidence>